<evidence type="ECO:0000256" key="1">
    <source>
        <dbReference type="SAM" id="Phobius"/>
    </source>
</evidence>
<proteinExistence type="predicted"/>
<reference evidence="2 3" key="1">
    <citation type="submission" date="2024-01" db="EMBL/GenBank/DDBJ databases">
        <title>Mesobacterium rodlantinim sp. nov., isolated from shallow sea hydrothermal systems off Kueishantao Island.</title>
        <authorList>
            <person name="Su Z."/>
            <person name="Tang K."/>
        </authorList>
    </citation>
    <scope>NUCLEOTIDE SEQUENCE [LARGE SCALE GENOMIC DNA]</scope>
    <source>
        <strain evidence="2 3">TK19101</strain>
    </source>
</reference>
<gene>
    <name evidence="2" type="ORF">VK792_19115</name>
</gene>
<accession>A0ABU6HM50</accession>
<keyword evidence="1" id="KW-1133">Transmembrane helix</keyword>
<keyword evidence="1" id="KW-0472">Membrane</keyword>
<protein>
    <submittedName>
        <fullName evidence="2">Uncharacterized protein</fullName>
    </submittedName>
</protein>
<evidence type="ECO:0000313" key="3">
    <source>
        <dbReference type="Proteomes" id="UP001348149"/>
    </source>
</evidence>
<keyword evidence="1" id="KW-0812">Transmembrane</keyword>
<evidence type="ECO:0000313" key="2">
    <source>
        <dbReference type="EMBL" id="MEC3863401.1"/>
    </source>
</evidence>
<name>A0ABU6HM50_9RHOB</name>
<organism evidence="2 3">
    <name type="scientific">Mesobacterium hydrothermale</name>
    <dbReference type="NCBI Taxonomy" id="3111907"/>
    <lineage>
        <taxon>Bacteria</taxon>
        <taxon>Pseudomonadati</taxon>
        <taxon>Pseudomonadota</taxon>
        <taxon>Alphaproteobacteria</taxon>
        <taxon>Rhodobacterales</taxon>
        <taxon>Roseobacteraceae</taxon>
        <taxon>Mesobacterium</taxon>
    </lineage>
</organism>
<sequence length="59" mass="6844">MDDPYENDPLRVDTDEAKRIIEGFSPRGTFAVLAIYAIWFALTWLYFWYGLFLPAGPVN</sequence>
<dbReference type="EMBL" id="JAYLLH010000057">
    <property type="protein sequence ID" value="MEC3863401.1"/>
    <property type="molecule type" value="Genomic_DNA"/>
</dbReference>
<dbReference type="Proteomes" id="UP001348149">
    <property type="component" value="Unassembled WGS sequence"/>
</dbReference>
<comment type="caution">
    <text evidence="2">The sequence shown here is derived from an EMBL/GenBank/DDBJ whole genome shotgun (WGS) entry which is preliminary data.</text>
</comment>
<dbReference type="RefSeq" id="WP_326299493.1">
    <property type="nucleotide sequence ID" value="NZ_JAYLLH010000057.1"/>
</dbReference>
<keyword evidence="3" id="KW-1185">Reference proteome</keyword>
<feature type="transmembrane region" description="Helical" evidence="1">
    <location>
        <begin position="28"/>
        <end position="49"/>
    </location>
</feature>